<dbReference type="Proteomes" id="UP001212997">
    <property type="component" value="Unassembled WGS sequence"/>
</dbReference>
<dbReference type="AlphaFoldDB" id="A0AAD5V541"/>
<feature type="region of interest" description="Disordered" evidence="1">
    <location>
        <begin position="13"/>
        <end position="83"/>
    </location>
</feature>
<organism evidence="2 3">
    <name type="scientific">Meripilus lineatus</name>
    <dbReference type="NCBI Taxonomy" id="2056292"/>
    <lineage>
        <taxon>Eukaryota</taxon>
        <taxon>Fungi</taxon>
        <taxon>Dikarya</taxon>
        <taxon>Basidiomycota</taxon>
        <taxon>Agaricomycotina</taxon>
        <taxon>Agaricomycetes</taxon>
        <taxon>Polyporales</taxon>
        <taxon>Meripilaceae</taxon>
        <taxon>Meripilus</taxon>
    </lineage>
</organism>
<name>A0AAD5V541_9APHY</name>
<evidence type="ECO:0000313" key="3">
    <source>
        <dbReference type="Proteomes" id="UP001212997"/>
    </source>
</evidence>
<dbReference type="PANTHER" id="PTHR40462:SF1">
    <property type="entry name" value="EXPRESSED PROTEIN"/>
    <property type="match status" value="1"/>
</dbReference>
<feature type="region of interest" description="Disordered" evidence="1">
    <location>
        <begin position="148"/>
        <end position="167"/>
    </location>
</feature>
<feature type="compositionally biased region" description="Basic and acidic residues" evidence="1">
    <location>
        <begin position="59"/>
        <end position="83"/>
    </location>
</feature>
<reference evidence="2" key="1">
    <citation type="submission" date="2022-07" db="EMBL/GenBank/DDBJ databases">
        <title>Genome Sequence of Physisporinus lineatus.</title>
        <authorList>
            <person name="Buettner E."/>
        </authorList>
    </citation>
    <scope>NUCLEOTIDE SEQUENCE</scope>
    <source>
        <strain evidence="2">VT162</strain>
    </source>
</reference>
<evidence type="ECO:0000313" key="2">
    <source>
        <dbReference type="EMBL" id="KAJ3482313.1"/>
    </source>
</evidence>
<sequence>MPVWDTLNDLKDALQGDNAHPSSTNSGNQDHGTPQGSGEANKGYGIQSKIKDVLNSVDGGKHEEENRLRVEKEKEEAKRKVDADRTWTGKIHDAFDGGKHRSELEEAEFNRIHQEAQVERNKNASFVDRLKDVIVDDKDSGVTQKLHTLTGTPPKAEAKQPDRGWLGNKLNEVAGGGKKGEADEGNVLPPYVRSCADRDRRFQTNSIKVNACPWFVERKLILTPVAFKAIDFVQEHILKQGDQSNESAVEQFKDEQISDAIRSAYRSVTGHDVPVKDK</sequence>
<accession>A0AAD5V541</accession>
<gene>
    <name evidence="2" type="ORF">NLI96_g7064</name>
</gene>
<feature type="compositionally biased region" description="Polar residues" evidence="1">
    <location>
        <begin position="20"/>
        <end position="38"/>
    </location>
</feature>
<dbReference type="PANTHER" id="PTHR40462">
    <property type="entry name" value="CHROMOSOME 1, WHOLE GENOME SHOTGUN SEQUENCE"/>
    <property type="match status" value="1"/>
</dbReference>
<keyword evidence="3" id="KW-1185">Reference proteome</keyword>
<dbReference type="EMBL" id="JANAWD010000279">
    <property type="protein sequence ID" value="KAJ3482313.1"/>
    <property type="molecule type" value="Genomic_DNA"/>
</dbReference>
<comment type="caution">
    <text evidence="2">The sequence shown here is derived from an EMBL/GenBank/DDBJ whole genome shotgun (WGS) entry which is preliminary data.</text>
</comment>
<proteinExistence type="predicted"/>
<evidence type="ECO:0000256" key="1">
    <source>
        <dbReference type="SAM" id="MobiDB-lite"/>
    </source>
</evidence>
<protein>
    <submittedName>
        <fullName evidence="2">Uncharacterized protein</fullName>
    </submittedName>
</protein>